<evidence type="ECO:0000256" key="1">
    <source>
        <dbReference type="ARBA" id="ARBA00004167"/>
    </source>
</evidence>
<dbReference type="Pfam" id="PF07963">
    <property type="entry name" value="N_methyl"/>
    <property type="match status" value="1"/>
</dbReference>
<evidence type="ECO:0000256" key="3">
    <source>
        <dbReference type="ARBA" id="ARBA00022692"/>
    </source>
</evidence>
<sequence length="182" mass="20121">MKFSPRLSPRQHAHGFTLIELIMVIVILGVLSAVALPKFLDMRRDARVAKLQGLEATLKTTAHQLRALCYLQYQHCSDQVPFQTAVPGTTEMPRVVSNGDTIGMYYGWPTAWWGYGPTAGYKDITAGLTLTDFTVAPYVPGSFLRDFQIADAQDPTNCKVSYQLWMPNPSGTARFVLSTSGC</sequence>
<evidence type="ECO:0000313" key="8">
    <source>
        <dbReference type="Proteomes" id="UP000672097"/>
    </source>
</evidence>
<dbReference type="PANTHER" id="PTHR30093">
    <property type="entry name" value="GENERAL SECRETION PATHWAY PROTEIN G"/>
    <property type="match status" value="1"/>
</dbReference>
<dbReference type="Proteomes" id="UP000672097">
    <property type="component" value="Unassembled WGS sequence"/>
</dbReference>
<keyword evidence="4 6" id="KW-1133">Transmembrane helix</keyword>
<name>A0ABS5DX40_9BURK</name>
<dbReference type="InterPro" id="IPR045584">
    <property type="entry name" value="Pilin-like"/>
</dbReference>
<keyword evidence="2" id="KW-0488">Methylation</keyword>
<dbReference type="PROSITE" id="PS00409">
    <property type="entry name" value="PROKAR_NTER_METHYL"/>
    <property type="match status" value="1"/>
</dbReference>
<evidence type="ECO:0000256" key="5">
    <source>
        <dbReference type="ARBA" id="ARBA00023136"/>
    </source>
</evidence>
<organism evidence="7 8">
    <name type="scientific">Ideonella paludis</name>
    <dbReference type="NCBI Taxonomy" id="1233411"/>
    <lineage>
        <taxon>Bacteria</taxon>
        <taxon>Pseudomonadati</taxon>
        <taxon>Pseudomonadota</taxon>
        <taxon>Betaproteobacteria</taxon>
        <taxon>Burkholderiales</taxon>
        <taxon>Sphaerotilaceae</taxon>
        <taxon>Ideonella</taxon>
    </lineage>
</organism>
<comment type="subcellular location">
    <subcellularLocation>
        <location evidence="1">Membrane</location>
        <topology evidence="1">Single-pass membrane protein</topology>
    </subcellularLocation>
</comment>
<evidence type="ECO:0000256" key="4">
    <source>
        <dbReference type="ARBA" id="ARBA00022989"/>
    </source>
</evidence>
<dbReference type="NCBIfam" id="TIGR02532">
    <property type="entry name" value="IV_pilin_GFxxxE"/>
    <property type="match status" value="1"/>
</dbReference>
<dbReference type="InterPro" id="IPR012902">
    <property type="entry name" value="N_methyl_site"/>
</dbReference>
<evidence type="ECO:0000313" key="7">
    <source>
        <dbReference type="EMBL" id="MBQ0935712.1"/>
    </source>
</evidence>
<evidence type="ECO:0000256" key="2">
    <source>
        <dbReference type="ARBA" id="ARBA00022481"/>
    </source>
</evidence>
<dbReference type="Gene3D" id="3.30.700.10">
    <property type="entry name" value="Glycoprotein, Type 4 Pilin"/>
    <property type="match status" value="1"/>
</dbReference>
<dbReference type="SUPFAM" id="SSF54523">
    <property type="entry name" value="Pili subunits"/>
    <property type="match status" value="1"/>
</dbReference>
<protein>
    <submittedName>
        <fullName evidence="7">Type II secretion system protein</fullName>
    </submittedName>
</protein>
<keyword evidence="8" id="KW-1185">Reference proteome</keyword>
<gene>
    <name evidence="7" type="ORF">KAK11_10255</name>
</gene>
<dbReference type="EMBL" id="JAGQDG010000003">
    <property type="protein sequence ID" value="MBQ0935712.1"/>
    <property type="molecule type" value="Genomic_DNA"/>
</dbReference>
<dbReference type="PANTHER" id="PTHR30093:SF44">
    <property type="entry name" value="TYPE II SECRETION SYSTEM CORE PROTEIN G"/>
    <property type="match status" value="1"/>
</dbReference>
<feature type="transmembrane region" description="Helical" evidence="6">
    <location>
        <begin position="12"/>
        <end position="36"/>
    </location>
</feature>
<keyword evidence="3 6" id="KW-0812">Transmembrane</keyword>
<reference evidence="7 8" key="1">
    <citation type="submission" date="2021-04" db="EMBL/GenBank/DDBJ databases">
        <title>The genome sequence of type strain Ideonella paludis KCTC 32238.</title>
        <authorList>
            <person name="Liu Y."/>
        </authorList>
    </citation>
    <scope>NUCLEOTIDE SEQUENCE [LARGE SCALE GENOMIC DNA]</scope>
    <source>
        <strain evidence="7 8">KCTC 32238</strain>
    </source>
</reference>
<keyword evidence="5 6" id="KW-0472">Membrane</keyword>
<proteinExistence type="predicted"/>
<comment type="caution">
    <text evidence="7">The sequence shown here is derived from an EMBL/GenBank/DDBJ whole genome shotgun (WGS) entry which is preliminary data.</text>
</comment>
<accession>A0ABS5DX40</accession>
<dbReference type="RefSeq" id="WP_210808884.1">
    <property type="nucleotide sequence ID" value="NZ_JAGQDG010000003.1"/>
</dbReference>
<evidence type="ECO:0000256" key="6">
    <source>
        <dbReference type="SAM" id="Phobius"/>
    </source>
</evidence>